<keyword evidence="6" id="KW-0378">Hydrolase</keyword>
<feature type="domain" description="GH10" evidence="11">
    <location>
        <begin position="70"/>
        <end position="383"/>
    </location>
</feature>
<keyword evidence="8" id="KW-0326">Glycosidase</keyword>
<accession>A0A7S3KXK5</accession>
<keyword evidence="7" id="KW-0119">Carbohydrate metabolism</keyword>
<evidence type="ECO:0000256" key="9">
    <source>
        <dbReference type="ARBA" id="ARBA00023326"/>
    </source>
</evidence>
<keyword evidence="9" id="KW-0624">Polysaccharide degradation</keyword>
<dbReference type="PROSITE" id="PS51760">
    <property type="entry name" value="GH10_2"/>
    <property type="match status" value="1"/>
</dbReference>
<feature type="region of interest" description="Disordered" evidence="10">
    <location>
        <begin position="504"/>
        <end position="566"/>
    </location>
</feature>
<dbReference type="Gene3D" id="3.20.20.80">
    <property type="entry name" value="Glycosidases"/>
    <property type="match status" value="1"/>
</dbReference>
<feature type="compositionally biased region" description="Acidic residues" evidence="10">
    <location>
        <begin position="525"/>
        <end position="548"/>
    </location>
</feature>
<dbReference type="InterPro" id="IPR001000">
    <property type="entry name" value="GH10_dom"/>
</dbReference>
<dbReference type="GO" id="GO:0031176">
    <property type="term" value="F:endo-1,4-beta-xylanase activity"/>
    <property type="evidence" value="ECO:0007669"/>
    <property type="project" value="UniProtKB-EC"/>
</dbReference>
<comment type="similarity">
    <text evidence="2">Belongs to the glycosyl hydrolase 10 (cellulase F) family.</text>
</comment>
<organism evidence="12">
    <name type="scientific">Amphora coffeiformis</name>
    <dbReference type="NCBI Taxonomy" id="265554"/>
    <lineage>
        <taxon>Eukaryota</taxon>
        <taxon>Sar</taxon>
        <taxon>Stramenopiles</taxon>
        <taxon>Ochrophyta</taxon>
        <taxon>Bacillariophyta</taxon>
        <taxon>Bacillariophyceae</taxon>
        <taxon>Bacillariophycidae</taxon>
        <taxon>Thalassiophysales</taxon>
        <taxon>Catenulaceae</taxon>
        <taxon>Amphora</taxon>
    </lineage>
</organism>
<feature type="compositionally biased region" description="Basic and acidic residues" evidence="10">
    <location>
        <begin position="415"/>
        <end position="435"/>
    </location>
</feature>
<keyword evidence="5" id="KW-0732">Signal</keyword>
<dbReference type="InterPro" id="IPR017853">
    <property type="entry name" value="GH"/>
</dbReference>
<dbReference type="PRINTS" id="PR00134">
    <property type="entry name" value="GLHYDRLASE10"/>
</dbReference>
<feature type="compositionally biased region" description="Polar residues" evidence="10">
    <location>
        <begin position="456"/>
        <end position="467"/>
    </location>
</feature>
<dbReference type="PANTHER" id="PTHR31490:SF88">
    <property type="entry name" value="BETA-XYLANASE"/>
    <property type="match status" value="1"/>
</dbReference>
<proteinExistence type="inferred from homology"/>
<reference evidence="12" key="1">
    <citation type="submission" date="2021-01" db="EMBL/GenBank/DDBJ databases">
        <authorList>
            <person name="Corre E."/>
            <person name="Pelletier E."/>
            <person name="Niang G."/>
            <person name="Scheremetjew M."/>
            <person name="Finn R."/>
            <person name="Kale V."/>
            <person name="Holt S."/>
            <person name="Cochrane G."/>
            <person name="Meng A."/>
            <person name="Brown T."/>
            <person name="Cohen L."/>
        </authorList>
    </citation>
    <scope>NUCLEOTIDE SEQUENCE</scope>
    <source>
        <strain evidence="12">CCMP127</strain>
    </source>
</reference>
<name>A0A7S3KXK5_9STRA</name>
<evidence type="ECO:0000256" key="5">
    <source>
        <dbReference type="ARBA" id="ARBA00022729"/>
    </source>
</evidence>
<dbReference type="AlphaFoldDB" id="A0A7S3KXK5"/>
<dbReference type="EC" id="3.2.1.8" evidence="3"/>
<evidence type="ECO:0000256" key="2">
    <source>
        <dbReference type="ARBA" id="ARBA00007495"/>
    </source>
</evidence>
<comment type="catalytic activity">
    <reaction evidence="1">
        <text>Endohydrolysis of (1-&gt;4)-beta-D-xylosidic linkages in xylans.</text>
        <dbReference type="EC" id="3.2.1.8"/>
    </reaction>
</comment>
<evidence type="ECO:0000256" key="1">
    <source>
        <dbReference type="ARBA" id="ARBA00000681"/>
    </source>
</evidence>
<evidence type="ECO:0000256" key="8">
    <source>
        <dbReference type="ARBA" id="ARBA00023295"/>
    </source>
</evidence>
<dbReference type="EMBL" id="HBIM01002219">
    <property type="protein sequence ID" value="CAE0403751.1"/>
    <property type="molecule type" value="Transcribed_RNA"/>
</dbReference>
<sequence length="566" mass="62466">MQREEEPVTKMKPPAPEATPQMRSISALTLDEAEFQHSVTDTLTLRAVAAAACKHVTIGTAVMPGPLFDTATAEPEYAATIRSEFNAIVVEHHLKWSPLCVAEPGPLPDETPSDRLGRYDFYETDRIVDWALQNGLQVKGHVLVWHVTSPTALLQPLEAPALRAVLKRHIFTTMAHFRGRIRDWDVVNESLAPDGSLAENIFYEVLGPSYIADAFRWAHQADPTARLFYNDNKVEAIGSAKSDAFYNLVADLKGKGIPIHGVGLQAHFKAAGTGRSAVPTPRAVKQQIKRLGALGLAVHLSEMDVRVGTLEPPSIRPLAQTQIYHDILAAALSEPATEAIYLWGFTDKHTWIDDFYAEAEDEAPLLWDNHYRRKPAYYAVRQALQSLTPQGRVGGEGVLLESDVDVEGNLWGHGWRPDPAKDGTEEERKAGDNRPDWLQTTNAVDDDEAKKPDWLQDTTPPARNATNKPAPDALFNLREDEAEVDIVEQNHRTMSSMELLHHDGQLDNAGPEESTDGMQSGDGLESGEDDDLPSGDGLESGDEIDQSGDEMTQHMENLRDDIPEIS</sequence>
<keyword evidence="4" id="KW-0858">Xylan degradation</keyword>
<evidence type="ECO:0000259" key="11">
    <source>
        <dbReference type="PROSITE" id="PS51760"/>
    </source>
</evidence>
<evidence type="ECO:0000256" key="6">
    <source>
        <dbReference type="ARBA" id="ARBA00022801"/>
    </source>
</evidence>
<evidence type="ECO:0000256" key="7">
    <source>
        <dbReference type="ARBA" id="ARBA00023277"/>
    </source>
</evidence>
<dbReference type="PANTHER" id="PTHR31490">
    <property type="entry name" value="GLYCOSYL HYDROLASE"/>
    <property type="match status" value="1"/>
</dbReference>
<feature type="region of interest" description="Disordered" evidence="10">
    <location>
        <begin position="410"/>
        <end position="470"/>
    </location>
</feature>
<dbReference type="SMART" id="SM00633">
    <property type="entry name" value="Glyco_10"/>
    <property type="match status" value="1"/>
</dbReference>
<protein>
    <recommendedName>
        <fullName evidence="3">endo-1,4-beta-xylanase</fullName>
        <ecNumber evidence="3">3.2.1.8</ecNumber>
    </recommendedName>
</protein>
<evidence type="ECO:0000313" key="12">
    <source>
        <dbReference type="EMBL" id="CAE0403751.1"/>
    </source>
</evidence>
<dbReference type="Pfam" id="PF00331">
    <property type="entry name" value="Glyco_hydro_10"/>
    <property type="match status" value="1"/>
</dbReference>
<evidence type="ECO:0000256" key="3">
    <source>
        <dbReference type="ARBA" id="ARBA00012590"/>
    </source>
</evidence>
<evidence type="ECO:0000256" key="10">
    <source>
        <dbReference type="SAM" id="MobiDB-lite"/>
    </source>
</evidence>
<feature type="compositionally biased region" description="Basic and acidic residues" evidence="10">
    <location>
        <begin position="551"/>
        <end position="566"/>
    </location>
</feature>
<evidence type="ECO:0000256" key="4">
    <source>
        <dbReference type="ARBA" id="ARBA00022651"/>
    </source>
</evidence>
<dbReference type="InterPro" id="IPR044846">
    <property type="entry name" value="GH10"/>
</dbReference>
<feature type="region of interest" description="Disordered" evidence="10">
    <location>
        <begin position="1"/>
        <end position="21"/>
    </location>
</feature>
<gene>
    <name evidence="12" type="ORF">ACOF00016_LOCUS1941</name>
</gene>
<dbReference type="SUPFAM" id="SSF51445">
    <property type="entry name" value="(Trans)glycosidases"/>
    <property type="match status" value="1"/>
</dbReference>
<dbReference type="GO" id="GO:0045493">
    <property type="term" value="P:xylan catabolic process"/>
    <property type="evidence" value="ECO:0007669"/>
    <property type="project" value="UniProtKB-KW"/>
</dbReference>